<name>A0A8I2Z104_9AGAM</name>
<keyword evidence="4" id="KW-0813">Transport</keyword>
<keyword evidence="6 11" id="KW-0863">Zinc-finger</keyword>
<comment type="similarity">
    <text evidence="2">Belongs to the universal ribosomal protein uL5 family.</text>
</comment>
<dbReference type="Pfam" id="PF05871">
    <property type="entry name" value="ESCRT-II"/>
    <property type="match status" value="1"/>
</dbReference>
<dbReference type="SUPFAM" id="SSF55282">
    <property type="entry name" value="RL5-like"/>
    <property type="match status" value="1"/>
</dbReference>
<dbReference type="Pfam" id="PF00097">
    <property type="entry name" value="zf-C3HC4"/>
    <property type="match status" value="1"/>
</dbReference>
<dbReference type="Gene3D" id="3.30.1440.10">
    <property type="match status" value="1"/>
</dbReference>
<gene>
    <name evidence="13" type="ORF">JVT61DRAFT_338</name>
</gene>
<dbReference type="Gene3D" id="1.10.10.570">
    <property type="entry name" value="Winged helix' DNA-binding domain. Chain C. Domain 1"/>
    <property type="match status" value="1"/>
</dbReference>
<dbReference type="GO" id="GO:0008270">
    <property type="term" value="F:zinc ion binding"/>
    <property type="evidence" value="ECO:0007669"/>
    <property type="project" value="UniProtKB-KW"/>
</dbReference>
<dbReference type="GO" id="GO:0003735">
    <property type="term" value="F:structural constituent of ribosome"/>
    <property type="evidence" value="ECO:0007669"/>
    <property type="project" value="InterPro"/>
</dbReference>
<evidence type="ECO:0000256" key="9">
    <source>
        <dbReference type="ARBA" id="ARBA00022980"/>
    </source>
</evidence>
<evidence type="ECO:0000256" key="2">
    <source>
        <dbReference type="ARBA" id="ARBA00008553"/>
    </source>
</evidence>
<evidence type="ECO:0000256" key="4">
    <source>
        <dbReference type="ARBA" id="ARBA00022448"/>
    </source>
</evidence>
<dbReference type="GO" id="GO:0005840">
    <property type="term" value="C:ribosome"/>
    <property type="evidence" value="ECO:0007669"/>
    <property type="project" value="UniProtKB-KW"/>
</dbReference>
<dbReference type="SMART" id="SM00184">
    <property type="entry name" value="RING"/>
    <property type="match status" value="1"/>
</dbReference>
<keyword evidence="5" id="KW-0479">Metal-binding</keyword>
<dbReference type="SUPFAM" id="SSF46785">
    <property type="entry name" value="Winged helix' DNA-binding domain"/>
    <property type="match status" value="2"/>
</dbReference>
<dbReference type="Pfam" id="PF00673">
    <property type="entry name" value="Ribosomal_L5_C"/>
    <property type="match status" value="1"/>
</dbReference>
<evidence type="ECO:0000313" key="14">
    <source>
        <dbReference type="Proteomes" id="UP000683000"/>
    </source>
</evidence>
<evidence type="ECO:0000313" key="13">
    <source>
        <dbReference type="EMBL" id="KAG6381734.1"/>
    </source>
</evidence>
<dbReference type="InterPro" id="IPR008570">
    <property type="entry name" value="ESCRT-II_cplx_Vps25-sub"/>
</dbReference>
<keyword evidence="7" id="KW-0862">Zinc</keyword>
<dbReference type="Pfam" id="PF00281">
    <property type="entry name" value="Ribosomal_L5"/>
    <property type="match status" value="1"/>
</dbReference>
<dbReference type="InterPro" id="IPR031309">
    <property type="entry name" value="Ribosomal_uL5_C"/>
</dbReference>
<evidence type="ECO:0000256" key="11">
    <source>
        <dbReference type="PROSITE-ProRule" id="PRU00175"/>
    </source>
</evidence>
<dbReference type="InterPro" id="IPR017907">
    <property type="entry name" value="Znf_RING_CS"/>
</dbReference>
<dbReference type="GO" id="GO:0000814">
    <property type="term" value="C:ESCRT II complex"/>
    <property type="evidence" value="ECO:0007669"/>
    <property type="project" value="InterPro"/>
</dbReference>
<dbReference type="FunFam" id="3.30.1440.10:FF:000002">
    <property type="entry name" value="60S ribosomal protein L11"/>
    <property type="match status" value="1"/>
</dbReference>
<dbReference type="GO" id="GO:0015031">
    <property type="term" value="P:protein transport"/>
    <property type="evidence" value="ECO:0007669"/>
    <property type="project" value="UniProtKB-KW"/>
</dbReference>
<feature type="domain" description="RING-type" evidence="12">
    <location>
        <begin position="8"/>
        <end position="52"/>
    </location>
</feature>
<evidence type="ECO:0000256" key="6">
    <source>
        <dbReference type="ARBA" id="ARBA00022771"/>
    </source>
</evidence>
<dbReference type="Gene3D" id="1.10.10.10">
    <property type="entry name" value="Winged helix-like DNA-binding domain superfamily/Winged helix DNA-binding domain"/>
    <property type="match status" value="1"/>
</dbReference>
<dbReference type="InterPro" id="IPR057266">
    <property type="entry name" value="Ribosomal_uL5_euk/arc-type"/>
</dbReference>
<dbReference type="InterPro" id="IPR022803">
    <property type="entry name" value="Ribosomal_uL5_dom_sf"/>
</dbReference>
<dbReference type="PROSITE" id="PS00358">
    <property type="entry name" value="RIBOSOMAL_L5"/>
    <property type="match status" value="1"/>
</dbReference>
<organism evidence="13 14">
    <name type="scientific">Boletus reticuloceps</name>
    <dbReference type="NCBI Taxonomy" id="495285"/>
    <lineage>
        <taxon>Eukaryota</taxon>
        <taxon>Fungi</taxon>
        <taxon>Dikarya</taxon>
        <taxon>Basidiomycota</taxon>
        <taxon>Agaricomycotina</taxon>
        <taxon>Agaricomycetes</taxon>
        <taxon>Agaricomycetidae</taxon>
        <taxon>Boletales</taxon>
        <taxon>Boletineae</taxon>
        <taxon>Boletaceae</taxon>
        <taxon>Boletoideae</taxon>
        <taxon>Boletus</taxon>
    </lineage>
</organism>
<keyword evidence="8" id="KW-0653">Protein transport</keyword>
<dbReference type="InterPro" id="IPR036388">
    <property type="entry name" value="WH-like_DNA-bd_sf"/>
</dbReference>
<protein>
    <recommendedName>
        <fullName evidence="12">RING-type domain-containing protein</fullName>
    </recommendedName>
</protein>
<dbReference type="GO" id="GO:1990904">
    <property type="term" value="C:ribonucleoprotein complex"/>
    <property type="evidence" value="ECO:0007669"/>
    <property type="project" value="UniProtKB-KW"/>
</dbReference>
<dbReference type="PANTHER" id="PTHR11994">
    <property type="entry name" value="60S RIBOSOMAL PROTEIN L11-RELATED"/>
    <property type="match status" value="1"/>
</dbReference>
<dbReference type="EMBL" id="JAGFBS010000001">
    <property type="protein sequence ID" value="KAG6381734.1"/>
    <property type="molecule type" value="Genomic_DNA"/>
</dbReference>
<dbReference type="GO" id="GO:0006412">
    <property type="term" value="P:translation"/>
    <property type="evidence" value="ECO:0007669"/>
    <property type="project" value="InterPro"/>
</dbReference>
<sequence>MDDLLVECPIHLDAVSIKDILVFKCGHGFCQPCLEEHFAHGQSSHISCPTCRKPIRRKEAFPLFLAPAQPSSRTQSGHPTAEAAHARLTRELGEAKAAHANCSGRFLELQHEVDTLRQDGVRHNQTIQHLRDRYEVLQQRLVVETSNSARAREENNRMKEEVTKLQVENHKTSITLEQVLKELQVQLERVKLFQGYVEQYKHKCNLEKKKRKAIKHANHHLLPRKEDDSLMVVDANAPDILRRDGPDFGWLDEACKVKGDQLTGPDDEDSEFEEENEDGVQIGDYFTSGNQKVHENASRISLDSLIYEPGFLLPSIHAAPPFFTEQPTPSTQSLFADHWIRLILSYARHRRLFILRIEDAEGPGSDWDEILRNERINRRVLPSYLSSLIAVLVSKNLAIYEPAKQTRSVLLLWRQPEEWAEALHAWATASGQLNTILTFYEITDPPIPSPLSGLPVPLLRRAINAEQKTTPTNPMKELRIDKLVINICVGESGDRLTRASKVLEQLTGQTPVTSKARYTVRTFGIRRNEKIAVHVTIRGPKAEEILERGLKVKEYELKRKNFSDTGNFGFGIQEHIDLGARYDPGIGIFGMDFYVVMGRPGMRVAKRKERKARVGFQHRVTKDDTMAWFKQRFDGIILK</sequence>
<dbReference type="InterPro" id="IPR020929">
    <property type="entry name" value="Ribosomal_uL5_CS"/>
</dbReference>
<dbReference type="AlphaFoldDB" id="A0A8I2Z104"/>
<proteinExistence type="inferred from homology"/>
<dbReference type="PROSITE" id="PS50089">
    <property type="entry name" value="ZF_RING_2"/>
    <property type="match status" value="1"/>
</dbReference>
<dbReference type="InterPro" id="IPR031310">
    <property type="entry name" value="Ribosomal_uL5_N"/>
</dbReference>
<dbReference type="SUPFAM" id="SSF57850">
    <property type="entry name" value="RING/U-box"/>
    <property type="match status" value="1"/>
</dbReference>
<keyword evidence="9" id="KW-0689">Ribosomal protein</keyword>
<dbReference type="NCBIfam" id="NF003258">
    <property type="entry name" value="PRK04219.1"/>
    <property type="match status" value="1"/>
</dbReference>
<evidence type="ECO:0000256" key="1">
    <source>
        <dbReference type="ARBA" id="ARBA00004021"/>
    </source>
</evidence>
<keyword evidence="10" id="KW-0687">Ribonucleoprotein</keyword>
<evidence type="ECO:0000256" key="8">
    <source>
        <dbReference type="ARBA" id="ARBA00022927"/>
    </source>
</evidence>
<dbReference type="Gene3D" id="3.30.40.10">
    <property type="entry name" value="Zinc/RING finger domain, C3HC4 (zinc finger)"/>
    <property type="match status" value="1"/>
</dbReference>
<keyword evidence="14" id="KW-1185">Reference proteome</keyword>
<dbReference type="InterPro" id="IPR013083">
    <property type="entry name" value="Znf_RING/FYVE/PHD"/>
</dbReference>
<dbReference type="InterPro" id="IPR036390">
    <property type="entry name" value="WH_DNA-bd_sf"/>
</dbReference>
<evidence type="ECO:0000259" key="12">
    <source>
        <dbReference type="PROSITE" id="PS50089"/>
    </source>
</evidence>
<comment type="caution">
    <text evidence="13">The sequence shown here is derived from an EMBL/GenBank/DDBJ whole genome shotgun (WGS) entry which is preliminary data.</text>
</comment>
<evidence type="ECO:0000256" key="5">
    <source>
        <dbReference type="ARBA" id="ARBA00022723"/>
    </source>
</evidence>
<evidence type="ECO:0000256" key="3">
    <source>
        <dbReference type="ARBA" id="ARBA00009674"/>
    </source>
</evidence>
<dbReference type="OrthoDB" id="1734943at2759"/>
<evidence type="ECO:0000256" key="10">
    <source>
        <dbReference type="ARBA" id="ARBA00023274"/>
    </source>
</evidence>
<evidence type="ECO:0000256" key="7">
    <source>
        <dbReference type="ARBA" id="ARBA00022833"/>
    </source>
</evidence>
<dbReference type="InterPro" id="IPR001841">
    <property type="entry name" value="Znf_RING"/>
</dbReference>
<comment type="similarity">
    <text evidence="3">Belongs to the VPS25 family.</text>
</comment>
<accession>A0A8I2Z104</accession>
<dbReference type="InterPro" id="IPR002132">
    <property type="entry name" value="Ribosomal_uL5"/>
</dbReference>
<dbReference type="PROSITE" id="PS00518">
    <property type="entry name" value="ZF_RING_1"/>
    <property type="match status" value="1"/>
</dbReference>
<dbReference type="InterPro" id="IPR014041">
    <property type="entry name" value="ESCRT-II_cplx_Vps25-sub_N"/>
</dbReference>
<comment type="function">
    <text evidence="1">Component of the ribosome, a large ribonucleoprotein complex responsible for the synthesis of proteins in the cell. The small ribosomal subunit (SSU) binds messenger RNAs (mRNAs) and translates the encoded message by selecting cognate aminoacyl-transfer RNA (tRNA) molecules. The large subunit (LSU) contains the ribosomal catalytic site termed the peptidyl transferase center (PTC), which catalyzes the formation of peptide bonds, thereby polymerizing the amino acids delivered by tRNAs into a polypeptide chain. The nascent polypeptides leave the ribosome through a tunnel in the LSU and interact with protein factors that function in enzymatic processing, targeting, and the membrane insertion of nascent chains at the exit of the ribosomal tunnel.</text>
</comment>
<reference evidence="13" key="1">
    <citation type="submission" date="2021-03" db="EMBL/GenBank/DDBJ databases">
        <title>Evolutionary innovations through gain and loss of genes in the ectomycorrhizal Boletales.</title>
        <authorList>
            <person name="Wu G."/>
            <person name="Miyauchi S."/>
            <person name="Morin E."/>
            <person name="Yang Z.-L."/>
            <person name="Xu J."/>
            <person name="Martin F.M."/>
        </authorList>
    </citation>
    <scope>NUCLEOTIDE SEQUENCE</scope>
    <source>
        <strain evidence="13">BR01</strain>
    </source>
</reference>
<dbReference type="InterPro" id="IPR018957">
    <property type="entry name" value="Znf_C3HC4_RING-type"/>
</dbReference>
<dbReference type="Proteomes" id="UP000683000">
    <property type="component" value="Unassembled WGS sequence"/>
</dbReference>
<dbReference type="GO" id="GO:0071985">
    <property type="term" value="P:multivesicular body sorting pathway"/>
    <property type="evidence" value="ECO:0007669"/>
    <property type="project" value="InterPro"/>
</dbReference>